<comment type="pathway">
    <text evidence="2">Carbohydrate biosynthesis; dTDP-L-rhamnose biosynthesis.</text>
</comment>
<dbReference type="Proteomes" id="UP000319836">
    <property type="component" value="Unassembled WGS sequence"/>
</dbReference>
<keyword evidence="2" id="KW-0521">NADP</keyword>
<dbReference type="GO" id="GO:0008831">
    <property type="term" value="F:dTDP-4-dehydrorhamnose reductase activity"/>
    <property type="evidence" value="ECO:0007669"/>
    <property type="project" value="UniProtKB-EC"/>
</dbReference>
<dbReference type="Gene3D" id="3.90.25.10">
    <property type="entry name" value="UDP-galactose 4-epimerase, domain 1"/>
    <property type="match status" value="1"/>
</dbReference>
<evidence type="ECO:0000259" key="4">
    <source>
        <dbReference type="Pfam" id="PF04321"/>
    </source>
</evidence>
<dbReference type="InterPro" id="IPR005913">
    <property type="entry name" value="dTDP_dehydrorham_reduct"/>
</dbReference>
<dbReference type="InterPro" id="IPR029903">
    <property type="entry name" value="RmlD-like-bd"/>
</dbReference>
<feature type="domain" description="RmlD-like substrate binding" evidence="4">
    <location>
        <begin position="142"/>
        <end position="417"/>
    </location>
</feature>
<protein>
    <recommendedName>
        <fullName evidence="2">dTDP-4-dehydrorhamnose reductase</fullName>
        <ecNumber evidence="2">1.1.1.133</ecNumber>
    </recommendedName>
</protein>
<dbReference type="GO" id="GO:0019305">
    <property type="term" value="P:dTDP-rhamnose biosynthetic process"/>
    <property type="evidence" value="ECO:0007669"/>
    <property type="project" value="UniProtKB-UniPathway"/>
</dbReference>
<proteinExistence type="inferred from homology"/>
<sequence>MEGHRQGRGHVGGEPHDAGGARAENRGQHRRRDGDRRHGADRRGRDGRALAPARPTRDRRGRPRLRRLRRPIHVDRRGRRALGLRDRALDRARAQPLDLGAGAHRIEPDRQGGRDHRECHAPARPSPDGRRLESGGAGVKAAVTGADGLLGKDLVPALRENGDGVLALARRPPDVVRIEEVRESLGRFRPDWVFHLAAFTRVDECESNQRLAHEVNGKGAGNVAEVAADLGAAVVMMSTDYVFDGRSREPYREDDPPAPRSVYGRSKLEGEIQVREANPRHLIVRTSWLYGLHGRCFPEVILRRARSGQPLRVVDDQRGAPTWTRDLARALLRLVASGAVGTFHCTARGECTWHEFAAHIVRRAGLRVQVEAIDSASFGAPAPRPAYSVLSNERFERVTGTRMPAWKPSADEYLDRALTERQAS</sequence>
<dbReference type="PANTHER" id="PTHR10491">
    <property type="entry name" value="DTDP-4-DEHYDRORHAMNOSE REDUCTASE"/>
    <property type="match status" value="1"/>
</dbReference>
<dbReference type="SUPFAM" id="SSF51735">
    <property type="entry name" value="NAD(P)-binding Rossmann-fold domains"/>
    <property type="match status" value="1"/>
</dbReference>
<keyword evidence="2 5" id="KW-0560">Oxidoreductase</keyword>
<evidence type="ECO:0000256" key="3">
    <source>
        <dbReference type="SAM" id="MobiDB-lite"/>
    </source>
</evidence>
<gene>
    <name evidence="5" type="primary">rfbD</name>
    <name evidence="5" type="ORF">E6K80_03815</name>
</gene>
<reference evidence="5 6" key="1">
    <citation type="journal article" date="2019" name="Nat. Microbiol.">
        <title>Mediterranean grassland soil C-N compound turnover is dependent on rainfall and depth, and is mediated by genomically divergent microorganisms.</title>
        <authorList>
            <person name="Diamond S."/>
            <person name="Andeer P.F."/>
            <person name="Li Z."/>
            <person name="Crits-Christoph A."/>
            <person name="Burstein D."/>
            <person name="Anantharaman K."/>
            <person name="Lane K.R."/>
            <person name="Thomas B.C."/>
            <person name="Pan C."/>
            <person name="Northen T.R."/>
            <person name="Banfield J.F."/>
        </authorList>
    </citation>
    <scope>NUCLEOTIDE SEQUENCE [LARGE SCALE GENOMIC DNA]</scope>
    <source>
        <strain evidence="5">WS_10</strain>
    </source>
</reference>
<dbReference type="Pfam" id="PF04321">
    <property type="entry name" value="RmlD_sub_bind"/>
    <property type="match status" value="1"/>
</dbReference>
<feature type="compositionally biased region" description="Basic and acidic residues" evidence="3">
    <location>
        <begin position="104"/>
        <end position="133"/>
    </location>
</feature>
<name>A0A538U847_UNCEI</name>
<feature type="region of interest" description="Disordered" evidence="3">
    <location>
        <begin position="95"/>
        <end position="137"/>
    </location>
</feature>
<dbReference type="EC" id="1.1.1.133" evidence="2"/>
<accession>A0A538U847</accession>
<dbReference type="UniPathway" id="UPA00124"/>
<comment type="function">
    <text evidence="2">Catalyzes the reduction of dTDP-6-deoxy-L-lyxo-4-hexulose to yield dTDP-L-rhamnose.</text>
</comment>
<dbReference type="GO" id="GO:0005829">
    <property type="term" value="C:cytosol"/>
    <property type="evidence" value="ECO:0007669"/>
    <property type="project" value="TreeGrafter"/>
</dbReference>
<dbReference type="AlphaFoldDB" id="A0A538U847"/>
<dbReference type="NCBIfam" id="TIGR01214">
    <property type="entry name" value="rmlD"/>
    <property type="match status" value="1"/>
</dbReference>
<feature type="region of interest" description="Disordered" evidence="3">
    <location>
        <begin position="1"/>
        <end position="72"/>
    </location>
</feature>
<evidence type="ECO:0000313" key="6">
    <source>
        <dbReference type="Proteomes" id="UP000319836"/>
    </source>
</evidence>
<evidence type="ECO:0000313" key="5">
    <source>
        <dbReference type="EMBL" id="TMQ72058.1"/>
    </source>
</evidence>
<comment type="caution">
    <text evidence="5">The sequence shown here is derived from an EMBL/GenBank/DDBJ whole genome shotgun (WGS) entry which is preliminary data.</text>
</comment>
<dbReference type="InterPro" id="IPR036291">
    <property type="entry name" value="NAD(P)-bd_dom_sf"/>
</dbReference>
<dbReference type="PANTHER" id="PTHR10491:SF4">
    <property type="entry name" value="METHIONINE ADENOSYLTRANSFERASE 2 SUBUNIT BETA"/>
    <property type="match status" value="1"/>
</dbReference>
<feature type="compositionally biased region" description="Basic residues" evidence="3">
    <location>
        <begin position="57"/>
        <end position="72"/>
    </location>
</feature>
<dbReference type="Gene3D" id="3.40.50.720">
    <property type="entry name" value="NAD(P)-binding Rossmann-like Domain"/>
    <property type="match status" value="1"/>
</dbReference>
<dbReference type="CDD" id="cd05254">
    <property type="entry name" value="dTDP_HR_like_SDR_e"/>
    <property type="match status" value="1"/>
</dbReference>
<feature type="compositionally biased region" description="Basic and acidic residues" evidence="3">
    <location>
        <begin position="1"/>
        <end position="48"/>
    </location>
</feature>
<evidence type="ECO:0000256" key="1">
    <source>
        <dbReference type="ARBA" id="ARBA00010944"/>
    </source>
</evidence>
<evidence type="ECO:0000256" key="2">
    <source>
        <dbReference type="RuleBase" id="RU364082"/>
    </source>
</evidence>
<dbReference type="EMBL" id="VBPA01000080">
    <property type="protein sequence ID" value="TMQ72058.1"/>
    <property type="molecule type" value="Genomic_DNA"/>
</dbReference>
<comment type="similarity">
    <text evidence="1 2">Belongs to the dTDP-4-dehydrorhamnose reductase family.</text>
</comment>
<organism evidence="5 6">
    <name type="scientific">Eiseniibacteriota bacterium</name>
    <dbReference type="NCBI Taxonomy" id="2212470"/>
    <lineage>
        <taxon>Bacteria</taxon>
        <taxon>Candidatus Eiseniibacteriota</taxon>
    </lineage>
</organism>